<keyword evidence="4" id="KW-0479">Metal-binding</keyword>
<evidence type="ECO:0000256" key="3">
    <source>
        <dbReference type="ARBA" id="ARBA00022691"/>
    </source>
</evidence>
<dbReference type="SFLD" id="SFLDS00029">
    <property type="entry name" value="Radical_SAM"/>
    <property type="match status" value="1"/>
</dbReference>
<evidence type="ECO:0000256" key="5">
    <source>
        <dbReference type="ARBA" id="ARBA00023004"/>
    </source>
</evidence>
<keyword evidence="5" id="KW-0408">Iron</keyword>
<dbReference type="Proteomes" id="UP000639006">
    <property type="component" value="Unassembled WGS sequence"/>
</dbReference>
<dbReference type="InterPro" id="IPR013785">
    <property type="entry name" value="Aldolase_TIM"/>
</dbReference>
<evidence type="ECO:0000259" key="7">
    <source>
        <dbReference type="PROSITE" id="PS51918"/>
    </source>
</evidence>
<name>A0A811T8T3_9EURY</name>
<dbReference type="PANTHER" id="PTHR11228">
    <property type="entry name" value="RADICAL SAM DOMAIN PROTEIN"/>
    <property type="match status" value="1"/>
</dbReference>
<keyword evidence="3" id="KW-0949">S-adenosyl-L-methionine</keyword>
<dbReference type="EMBL" id="CAJHIQ010000009">
    <property type="protein sequence ID" value="CAD6492110.1"/>
    <property type="molecule type" value="Genomic_DNA"/>
</dbReference>
<dbReference type="PIRSF" id="PIRSF037420">
    <property type="entry name" value="PQQ_syn_pqqE"/>
    <property type="match status" value="1"/>
</dbReference>
<comment type="caution">
    <text evidence="8">The sequence shown here is derived from an EMBL/GenBank/DDBJ whole genome shotgun (WGS) entry which is preliminary data.</text>
</comment>
<dbReference type="AlphaFoldDB" id="A0A811T8T3"/>
<dbReference type="InterPro" id="IPR050377">
    <property type="entry name" value="Radical_SAM_PqqE_MftC-like"/>
</dbReference>
<dbReference type="SFLD" id="SFLDG01067">
    <property type="entry name" value="SPASM/twitch_domain_containing"/>
    <property type="match status" value="1"/>
</dbReference>
<proteinExistence type="predicted"/>
<organism evidence="8 9">
    <name type="scientific">Candidatus Argoarchaeum ethanivorans</name>
    <dbReference type="NCBI Taxonomy" id="2608793"/>
    <lineage>
        <taxon>Archaea</taxon>
        <taxon>Methanobacteriati</taxon>
        <taxon>Methanobacteriota</taxon>
        <taxon>Stenosarchaea group</taxon>
        <taxon>Methanomicrobia</taxon>
        <taxon>Methanosarcinales</taxon>
        <taxon>Methanosarcinales incertae sedis</taxon>
        <taxon>GOM Arc I cluster</taxon>
        <taxon>Candidatus Argoarchaeum</taxon>
    </lineage>
</organism>
<feature type="domain" description="Radical SAM core" evidence="7">
    <location>
        <begin position="15"/>
        <end position="236"/>
    </location>
</feature>
<dbReference type="CDD" id="cd01335">
    <property type="entry name" value="Radical_SAM"/>
    <property type="match status" value="1"/>
</dbReference>
<dbReference type="InterPro" id="IPR007197">
    <property type="entry name" value="rSAM"/>
</dbReference>
<evidence type="ECO:0000313" key="8">
    <source>
        <dbReference type="EMBL" id="CAD6492110.1"/>
    </source>
</evidence>
<dbReference type="PANTHER" id="PTHR11228:SF7">
    <property type="entry name" value="PQQA PEPTIDE CYCLASE"/>
    <property type="match status" value="1"/>
</dbReference>
<dbReference type="GO" id="GO:0046872">
    <property type="term" value="F:metal ion binding"/>
    <property type="evidence" value="ECO:0007669"/>
    <property type="project" value="UniProtKB-KW"/>
</dbReference>
<dbReference type="GO" id="GO:0003824">
    <property type="term" value="F:catalytic activity"/>
    <property type="evidence" value="ECO:0007669"/>
    <property type="project" value="InterPro"/>
</dbReference>
<evidence type="ECO:0000256" key="4">
    <source>
        <dbReference type="ARBA" id="ARBA00022723"/>
    </source>
</evidence>
<sequence>MKQYINLLKSLYLNIPSPISVSVNLTNKCNQHCIYCEVGQGLVKTEKPLLVPDDLKWIIDEMNRSGIPALGLGGGEPLLFKDIFEVIQYAHKFGIRSSVMTNGMLLPRLLEDKIELLKKCGTTISISIDSFSADKEEYTRGVKNALSSSIEGIKLLIKHQIPVNIMTVISAHNYQDLFDVVINANQLGVNSVELQPVIFVSCFPEVEPIPNKKSFNALPEHLPEIEDQFQRIMDFEKDNHITTNVYMLRQWLPDYIQFVSSMQTDDFFFKKVVNRFWCAPLYSTIAINYYGDILPCNMLKSAKSIKERDRGGRSLVELWNESCEPVRSMIKRQQYPDACKSCVCAFDSNVLCSTLKYPLNNFHLISKVLVKSVKR</sequence>
<dbReference type="PROSITE" id="PS51918">
    <property type="entry name" value="RADICAL_SAM"/>
    <property type="match status" value="1"/>
</dbReference>
<evidence type="ECO:0000256" key="1">
    <source>
        <dbReference type="ARBA" id="ARBA00001966"/>
    </source>
</evidence>
<dbReference type="SUPFAM" id="SSF102114">
    <property type="entry name" value="Radical SAM enzymes"/>
    <property type="match status" value="1"/>
</dbReference>
<dbReference type="CDD" id="cd21109">
    <property type="entry name" value="SPASM"/>
    <property type="match status" value="1"/>
</dbReference>
<evidence type="ECO:0000313" key="9">
    <source>
        <dbReference type="Proteomes" id="UP000639006"/>
    </source>
</evidence>
<comment type="cofactor">
    <cofactor evidence="1">
        <name>[4Fe-4S] cluster</name>
        <dbReference type="ChEBI" id="CHEBI:49883"/>
    </cofactor>
</comment>
<dbReference type="GO" id="GO:0051539">
    <property type="term" value="F:4 iron, 4 sulfur cluster binding"/>
    <property type="evidence" value="ECO:0007669"/>
    <property type="project" value="UniProtKB-KW"/>
</dbReference>
<accession>A0A811T8T3</accession>
<protein>
    <submittedName>
        <fullName evidence="8">Coenzyme PQQ synthesis protein E</fullName>
    </submittedName>
</protein>
<reference evidence="8" key="1">
    <citation type="submission" date="2020-10" db="EMBL/GenBank/DDBJ databases">
        <authorList>
            <person name="Hahn C.J."/>
            <person name="Laso-Perez R."/>
            <person name="Vulcano F."/>
            <person name="Vaziourakis K.-M."/>
            <person name="Stokke R."/>
            <person name="Steen I.H."/>
            <person name="Teske A."/>
            <person name="Boetius A."/>
            <person name="Liebeke M."/>
            <person name="Amann R."/>
            <person name="Knittel K."/>
        </authorList>
    </citation>
    <scope>NUCLEOTIDE SEQUENCE</scope>
    <source>
        <strain evidence="8">Gfbio:e3339647-f889-4370-9287-4fb5cb688e4c:AG392M11_GoMArc1</strain>
    </source>
</reference>
<evidence type="ECO:0000256" key="6">
    <source>
        <dbReference type="ARBA" id="ARBA00023014"/>
    </source>
</evidence>
<dbReference type="InterPro" id="IPR017200">
    <property type="entry name" value="PqqE-like"/>
</dbReference>
<dbReference type="Pfam" id="PF04055">
    <property type="entry name" value="Radical_SAM"/>
    <property type="match status" value="1"/>
</dbReference>
<dbReference type="Gene3D" id="3.20.20.70">
    <property type="entry name" value="Aldolase class I"/>
    <property type="match status" value="1"/>
</dbReference>
<gene>
    <name evidence="8" type="primary">pqqE_2</name>
    <name evidence="8" type="ORF">DIAAKJNI_00222</name>
</gene>
<dbReference type="SFLD" id="SFLDG01386">
    <property type="entry name" value="main_SPASM_domain-containing"/>
    <property type="match status" value="1"/>
</dbReference>
<dbReference type="InterPro" id="IPR058240">
    <property type="entry name" value="rSAM_sf"/>
</dbReference>
<keyword evidence="2" id="KW-0004">4Fe-4S</keyword>
<evidence type="ECO:0000256" key="2">
    <source>
        <dbReference type="ARBA" id="ARBA00022485"/>
    </source>
</evidence>
<keyword evidence="6" id="KW-0411">Iron-sulfur</keyword>